<accession>A0ABW4XH31</accession>
<keyword evidence="1" id="KW-0808">Transferase</keyword>
<dbReference type="EMBL" id="JBHUHT010000007">
    <property type="protein sequence ID" value="MFD2094821.1"/>
    <property type="molecule type" value="Genomic_DNA"/>
</dbReference>
<proteinExistence type="predicted"/>
<comment type="caution">
    <text evidence="1">The sequence shown here is derived from an EMBL/GenBank/DDBJ whole genome shotgun (WGS) entry which is preliminary data.</text>
</comment>
<dbReference type="InterPro" id="IPR050793">
    <property type="entry name" value="CMP-NeuNAc_synthase"/>
</dbReference>
<dbReference type="InterPro" id="IPR020039">
    <property type="entry name" value="PseF"/>
</dbReference>
<keyword evidence="2" id="KW-1185">Reference proteome</keyword>
<reference evidence="2" key="1">
    <citation type="journal article" date="2019" name="Int. J. Syst. Evol. Microbiol.">
        <title>The Global Catalogue of Microorganisms (GCM) 10K type strain sequencing project: providing services to taxonomists for standard genome sequencing and annotation.</title>
        <authorList>
            <consortium name="The Broad Institute Genomics Platform"/>
            <consortium name="The Broad Institute Genome Sequencing Center for Infectious Disease"/>
            <person name="Wu L."/>
            <person name="Ma J."/>
        </authorList>
    </citation>
    <scope>NUCLEOTIDE SEQUENCE [LARGE SCALE GENOMIC DNA]</scope>
    <source>
        <strain evidence="2">CGMCC 1.10992</strain>
    </source>
</reference>
<dbReference type="InterPro" id="IPR003329">
    <property type="entry name" value="Cytidylyl_trans"/>
</dbReference>
<name>A0ABW4XH31_9GAMM</name>
<keyword evidence="1" id="KW-0548">Nucleotidyltransferase</keyword>
<dbReference type="EC" id="2.7.7.81" evidence="1"/>
<organism evidence="1 2">
    <name type="scientific">Corallincola platygyrae</name>
    <dbReference type="NCBI Taxonomy" id="1193278"/>
    <lineage>
        <taxon>Bacteria</taxon>
        <taxon>Pseudomonadati</taxon>
        <taxon>Pseudomonadota</taxon>
        <taxon>Gammaproteobacteria</taxon>
        <taxon>Alteromonadales</taxon>
        <taxon>Psychromonadaceae</taxon>
        <taxon>Corallincola</taxon>
    </lineage>
</organism>
<protein>
    <submittedName>
        <fullName evidence="1">Pseudaminic acid cytidylyltransferase</fullName>
        <ecNumber evidence="1">2.7.7.81</ecNumber>
    </submittedName>
</protein>
<dbReference type="CDD" id="cd02513">
    <property type="entry name" value="CMP-NeuAc_Synthase"/>
    <property type="match status" value="1"/>
</dbReference>
<dbReference type="PANTHER" id="PTHR21485:SF6">
    <property type="entry name" value="N-ACYLNEURAMINATE CYTIDYLYLTRANSFERASE-RELATED"/>
    <property type="match status" value="1"/>
</dbReference>
<dbReference type="InterPro" id="IPR029044">
    <property type="entry name" value="Nucleotide-diphossugar_trans"/>
</dbReference>
<dbReference type="RefSeq" id="WP_345338181.1">
    <property type="nucleotide sequence ID" value="NZ_BAABLI010000004.1"/>
</dbReference>
<dbReference type="PANTHER" id="PTHR21485">
    <property type="entry name" value="HAD SUPERFAMILY MEMBERS CMAS AND KDSC"/>
    <property type="match status" value="1"/>
</dbReference>
<dbReference type="GO" id="GO:0016779">
    <property type="term" value="F:nucleotidyltransferase activity"/>
    <property type="evidence" value="ECO:0007669"/>
    <property type="project" value="UniProtKB-KW"/>
</dbReference>
<dbReference type="Gene3D" id="3.90.550.10">
    <property type="entry name" value="Spore Coat Polysaccharide Biosynthesis Protein SpsA, Chain A"/>
    <property type="match status" value="1"/>
</dbReference>
<sequence>MSCVAVIPARGGSKRIPRKNIRPFAGLPMLAHGIKAAHESGLFDEVMVSTEDPEIAEVAKQCGAVIPFMRPTSLADDYTGTQAIMKQTLEAYGQQGRSFHHACCIYATNPFLKPEFLASGLLQLQKNATRYAFAITSFPFPVQRSLVLDSAGCVSPAHPEYTMTRSQDLEEHYHDAGQFYWGDSDAFLTDLPLYAPHSSGVIIPRHLVQDIDTEEDWTRAEFMYQALQQAGELT</sequence>
<dbReference type="NCBIfam" id="TIGR03584">
    <property type="entry name" value="PseF"/>
    <property type="match status" value="1"/>
</dbReference>
<dbReference type="Pfam" id="PF02348">
    <property type="entry name" value="CTP_transf_3"/>
    <property type="match status" value="1"/>
</dbReference>
<gene>
    <name evidence="1" type="primary">pseF</name>
    <name evidence="1" type="ORF">ACFSJ3_02410</name>
</gene>
<dbReference type="Proteomes" id="UP001597380">
    <property type="component" value="Unassembled WGS sequence"/>
</dbReference>
<evidence type="ECO:0000313" key="1">
    <source>
        <dbReference type="EMBL" id="MFD2094821.1"/>
    </source>
</evidence>
<dbReference type="SUPFAM" id="SSF53448">
    <property type="entry name" value="Nucleotide-diphospho-sugar transferases"/>
    <property type="match status" value="1"/>
</dbReference>
<evidence type="ECO:0000313" key="2">
    <source>
        <dbReference type="Proteomes" id="UP001597380"/>
    </source>
</evidence>